<sequence length="114" mass="12098">MELRSTTTVVGTAEHGEATSQLLVEHASQGQSKSASYSFSGWPATCGSSDRTIEDLTDAKWPDDLACPCVRELQGLPAWGGNESPMWAMAHTGPILPLETVGSLPSPLTANNER</sequence>
<dbReference type="EMBL" id="PGOL01001028">
    <property type="protein sequence ID" value="PKI61554.1"/>
    <property type="molecule type" value="Genomic_DNA"/>
</dbReference>
<proteinExistence type="predicted"/>
<feature type="compositionally biased region" description="Polar residues" evidence="1">
    <location>
        <begin position="18"/>
        <end position="27"/>
    </location>
</feature>
<dbReference type="Proteomes" id="UP000233551">
    <property type="component" value="Unassembled WGS sequence"/>
</dbReference>
<accession>A0A2I0JYX9</accession>
<reference evidence="2 3" key="1">
    <citation type="submission" date="2017-11" db="EMBL/GenBank/DDBJ databases">
        <title>De-novo sequencing of pomegranate (Punica granatum L.) genome.</title>
        <authorList>
            <person name="Akparov Z."/>
            <person name="Amiraslanov A."/>
            <person name="Hajiyeva S."/>
            <person name="Abbasov M."/>
            <person name="Kaur K."/>
            <person name="Hamwieh A."/>
            <person name="Solovyev V."/>
            <person name="Salamov A."/>
            <person name="Braich B."/>
            <person name="Kosarev P."/>
            <person name="Mahmoud A."/>
            <person name="Hajiyev E."/>
            <person name="Babayeva S."/>
            <person name="Izzatullayeva V."/>
            <person name="Mammadov A."/>
            <person name="Mammadov A."/>
            <person name="Sharifova S."/>
            <person name="Ojaghi J."/>
            <person name="Eynullazada K."/>
            <person name="Bayramov B."/>
            <person name="Abdulazimova A."/>
            <person name="Shahmuradov I."/>
        </authorList>
    </citation>
    <scope>NUCLEOTIDE SEQUENCE [LARGE SCALE GENOMIC DNA]</scope>
    <source>
        <strain evidence="3">cv. AG2017</strain>
        <tissue evidence="2">Leaf</tissue>
    </source>
</reference>
<protein>
    <submittedName>
        <fullName evidence="2">Uncharacterized protein</fullName>
    </submittedName>
</protein>
<dbReference type="AlphaFoldDB" id="A0A2I0JYX9"/>
<evidence type="ECO:0000313" key="3">
    <source>
        <dbReference type="Proteomes" id="UP000233551"/>
    </source>
</evidence>
<feature type="region of interest" description="Disordered" evidence="1">
    <location>
        <begin position="1"/>
        <end position="27"/>
    </location>
</feature>
<evidence type="ECO:0000256" key="1">
    <source>
        <dbReference type="SAM" id="MobiDB-lite"/>
    </source>
</evidence>
<keyword evidence="3" id="KW-1185">Reference proteome</keyword>
<name>A0A2I0JYX9_PUNGR</name>
<feature type="compositionally biased region" description="Polar residues" evidence="1">
    <location>
        <begin position="1"/>
        <end position="10"/>
    </location>
</feature>
<evidence type="ECO:0000313" key="2">
    <source>
        <dbReference type="EMBL" id="PKI61554.1"/>
    </source>
</evidence>
<comment type="caution">
    <text evidence="2">The sequence shown here is derived from an EMBL/GenBank/DDBJ whole genome shotgun (WGS) entry which is preliminary data.</text>
</comment>
<gene>
    <name evidence="2" type="ORF">CRG98_018050</name>
</gene>
<organism evidence="2 3">
    <name type="scientific">Punica granatum</name>
    <name type="common">Pomegranate</name>
    <dbReference type="NCBI Taxonomy" id="22663"/>
    <lineage>
        <taxon>Eukaryota</taxon>
        <taxon>Viridiplantae</taxon>
        <taxon>Streptophyta</taxon>
        <taxon>Embryophyta</taxon>
        <taxon>Tracheophyta</taxon>
        <taxon>Spermatophyta</taxon>
        <taxon>Magnoliopsida</taxon>
        <taxon>eudicotyledons</taxon>
        <taxon>Gunneridae</taxon>
        <taxon>Pentapetalae</taxon>
        <taxon>rosids</taxon>
        <taxon>malvids</taxon>
        <taxon>Myrtales</taxon>
        <taxon>Lythraceae</taxon>
        <taxon>Punica</taxon>
    </lineage>
</organism>